<dbReference type="Proteomes" id="UP000253495">
    <property type="component" value="Unassembled WGS sequence"/>
</dbReference>
<dbReference type="InterPro" id="IPR008567">
    <property type="entry name" value="BKACE"/>
</dbReference>
<organism evidence="1 2">
    <name type="scientific">Halopolyspora algeriensis</name>
    <dbReference type="NCBI Taxonomy" id="1500506"/>
    <lineage>
        <taxon>Bacteria</taxon>
        <taxon>Bacillati</taxon>
        <taxon>Actinomycetota</taxon>
        <taxon>Actinomycetes</taxon>
        <taxon>Actinomycetes incertae sedis</taxon>
        <taxon>Halopolyspora</taxon>
    </lineage>
</organism>
<dbReference type="InterPro" id="IPR013785">
    <property type="entry name" value="Aldolase_TIM"/>
</dbReference>
<dbReference type="Pfam" id="PF05853">
    <property type="entry name" value="BKACE"/>
    <property type="match status" value="1"/>
</dbReference>
<protein>
    <submittedName>
        <fullName evidence="1">Uncharacterized protein (DUF849 family)</fullName>
    </submittedName>
</protein>
<dbReference type="GO" id="GO:0043720">
    <property type="term" value="F:3-keto-5-aminohexanoate cleavage activity"/>
    <property type="evidence" value="ECO:0007669"/>
    <property type="project" value="InterPro"/>
</dbReference>
<accession>A0A368VVG5</accession>
<reference evidence="1 2" key="1">
    <citation type="submission" date="2018-07" db="EMBL/GenBank/DDBJ databases">
        <title>Genomic Encyclopedia of Type Strains, Phase III (KMG-III): the genomes of soil and plant-associated and newly described type strains.</title>
        <authorList>
            <person name="Whitman W."/>
        </authorList>
    </citation>
    <scope>NUCLEOTIDE SEQUENCE [LARGE SCALE GENOMIC DNA]</scope>
    <source>
        <strain evidence="1 2">CECT 8575</strain>
    </source>
</reference>
<evidence type="ECO:0000313" key="2">
    <source>
        <dbReference type="Proteomes" id="UP000253495"/>
    </source>
</evidence>
<comment type="caution">
    <text evidence="1">The sequence shown here is derived from an EMBL/GenBank/DDBJ whole genome shotgun (WGS) entry which is preliminary data.</text>
</comment>
<dbReference type="EMBL" id="QPJC01000002">
    <property type="protein sequence ID" value="RCW46084.1"/>
    <property type="molecule type" value="Genomic_DNA"/>
</dbReference>
<gene>
    <name evidence="1" type="ORF">DFQ14_102386</name>
</gene>
<dbReference type="PANTHER" id="PTHR37418:SF1">
    <property type="entry name" value="3-KETO-5-AMINOHEXANOATE CLEAVAGE PROTEIN"/>
    <property type="match status" value="1"/>
</dbReference>
<dbReference type="Gene3D" id="3.20.20.70">
    <property type="entry name" value="Aldolase class I"/>
    <property type="match status" value="1"/>
</dbReference>
<sequence length="278" mass="30246">MIVVFHTVRCQQTRVANTRQCRDLPRTGLITQNQPMLQVCLNGARSPREHHHLPVRPEDLARAAAISVAAGARDIHLHPKAPDGTDSLEAPVLATTLRAVRAAVPGTPIGIPTGVWTIPDPRARITAIRTWTLLPDHASVNWHEHGADEIATALLERGIGLEAGLHSGTGSERDFLRSPLRHRTLRVLATITDRTARGSVGTARTFLQRLAQTPAPILLHGQAAGAWPVLDMATRLRLDIRIGLEDTLQLPDGSIATDNAELVTAALDRNPDHKEKPR</sequence>
<name>A0A368VVG5_9ACTN</name>
<proteinExistence type="predicted"/>
<dbReference type="PANTHER" id="PTHR37418">
    <property type="entry name" value="3-KETO-5-AMINOHEXANOATE CLEAVAGE ENZYME-RELATED"/>
    <property type="match status" value="1"/>
</dbReference>
<dbReference type="AlphaFoldDB" id="A0A368VVG5"/>
<evidence type="ECO:0000313" key="1">
    <source>
        <dbReference type="EMBL" id="RCW46084.1"/>
    </source>
</evidence>
<keyword evidence="2" id="KW-1185">Reference proteome</keyword>